<evidence type="ECO:0000313" key="1">
    <source>
        <dbReference type="EMBL" id="PCH12233.1"/>
    </source>
</evidence>
<protein>
    <submittedName>
        <fullName evidence="1">Uncharacterized protein</fullName>
    </submittedName>
</protein>
<organism evidence="1 2">
    <name type="scientific">Streptococcus parauberis</name>
    <dbReference type="NCBI Taxonomy" id="1348"/>
    <lineage>
        <taxon>Bacteria</taxon>
        <taxon>Bacillati</taxon>
        <taxon>Bacillota</taxon>
        <taxon>Bacilli</taxon>
        <taxon>Lactobacillales</taxon>
        <taxon>Streptococcaceae</taxon>
        <taxon>Streptococcus</taxon>
    </lineage>
</organism>
<gene>
    <name evidence="1" type="ORF">A9Y57_00948</name>
</gene>
<dbReference type="GeneID" id="61420048"/>
<reference evidence="1 2" key="1">
    <citation type="submission" date="2016-06" db="EMBL/GenBank/DDBJ databases">
        <authorList>
            <person name="Haines A.N."/>
            <person name="Council K.R."/>
        </authorList>
    </citation>
    <scope>NUCLEOTIDE SEQUENCE [LARGE SCALE GENOMIC DNA]</scope>
    <source>
        <strain evidence="1 2">SP158-29</strain>
    </source>
</reference>
<dbReference type="AlphaFoldDB" id="A0A2I8AKD8"/>
<sequence>MVNKVYRDRNGNVVVTELVSDLFTPIQTPTTPAPAKVPVMMSLFGLVSLSYIGFTKKNEHK</sequence>
<comment type="caution">
    <text evidence="1">The sequence shown here is derived from an EMBL/GenBank/DDBJ whole genome shotgun (WGS) entry which is preliminary data.</text>
</comment>
<proteinExistence type="predicted"/>
<dbReference type="Proteomes" id="UP000217465">
    <property type="component" value="Unassembled WGS sequence"/>
</dbReference>
<dbReference type="RefSeq" id="WP_003102863.1">
    <property type="nucleotide sequence ID" value="NZ_CBCPIC010000037.1"/>
</dbReference>
<dbReference type="EMBL" id="NSGR01000008">
    <property type="protein sequence ID" value="PCH12233.1"/>
    <property type="molecule type" value="Genomic_DNA"/>
</dbReference>
<evidence type="ECO:0000313" key="2">
    <source>
        <dbReference type="Proteomes" id="UP000217465"/>
    </source>
</evidence>
<accession>A0A2I8AKD8</accession>
<name>A0A2I8AKD8_9STRE</name>